<sequence length="77" mass="8256">MILANLAGAISRPAAEGILSLGFSAEQQARMSELAAKARSGELTELEREETHSFERISSLLGILQSKARITLKQATS</sequence>
<dbReference type="EMBL" id="QPEX01000030">
    <property type="protein sequence ID" value="RCS46282.1"/>
    <property type="molecule type" value="Genomic_DNA"/>
</dbReference>
<evidence type="ECO:0000313" key="1">
    <source>
        <dbReference type="EMBL" id="RCS46282.1"/>
    </source>
</evidence>
<dbReference type="AlphaFoldDB" id="A0A368KP01"/>
<reference evidence="1 2" key="1">
    <citation type="submission" date="2018-07" db="EMBL/GenBank/DDBJ databases">
        <title>Comparative genomes isolates from brazilian mangrove.</title>
        <authorList>
            <person name="De Araujo J.E."/>
            <person name="Taketani R.G."/>
            <person name="Silva M.C.P."/>
            <person name="Lourenco M.V."/>
            <person name="Oliveira V.M."/>
            <person name="Andreote F.D."/>
        </authorList>
    </citation>
    <scope>NUCLEOTIDE SEQUENCE [LARGE SCALE GENOMIC DNA]</scope>
    <source>
        <strain evidence="1 2">HEX PRIS-MGV</strain>
    </source>
</reference>
<gene>
    <name evidence="1" type="ORF">DTL42_15010</name>
</gene>
<evidence type="ECO:0000313" key="2">
    <source>
        <dbReference type="Proteomes" id="UP000253562"/>
    </source>
</evidence>
<organism evidence="1 2">
    <name type="scientific">Bremerella cremea</name>
    <dbReference type="NCBI Taxonomy" id="1031537"/>
    <lineage>
        <taxon>Bacteria</taxon>
        <taxon>Pseudomonadati</taxon>
        <taxon>Planctomycetota</taxon>
        <taxon>Planctomycetia</taxon>
        <taxon>Pirellulales</taxon>
        <taxon>Pirellulaceae</taxon>
        <taxon>Bremerella</taxon>
    </lineage>
</organism>
<comment type="caution">
    <text evidence="1">The sequence shown here is derived from an EMBL/GenBank/DDBJ whole genome shotgun (WGS) entry which is preliminary data.</text>
</comment>
<proteinExistence type="predicted"/>
<name>A0A368KP01_9BACT</name>
<protein>
    <submittedName>
        <fullName evidence="1">Uncharacterized protein</fullName>
    </submittedName>
</protein>
<accession>A0A368KP01</accession>
<dbReference type="Proteomes" id="UP000253562">
    <property type="component" value="Unassembled WGS sequence"/>
</dbReference>